<name>A0A3B1DVR4_9ZZZZ</name>
<dbReference type="EMBL" id="UOGK01000222">
    <property type="protein sequence ID" value="VAX39330.1"/>
    <property type="molecule type" value="Genomic_DNA"/>
</dbReference>
<evidence type="ECO:0000313" key="2">
    <source>
        <dbReference type="EMBL" id="VAX39330.1"/>
    </source>
</evidence>
<accession>A0A3B1DVR4</accession>
<dbReference type="AlphaFoldDB" id="A0A3B1DVR4"/>
<feature type="region of interest" description="Disordered" evidence="1">
    <location>
        <begin position="52"/>
        <end position="80"/>
    </location>
</feature>
<feature type="compositionally biased region" description="Basic and acidic residues" evidence="1">
    <location>
        <begin position="70"/>
        <end position="80"/>
    </location>
</feature>
<gene>
    <name evidence="2" type="ORF">MNBD_PLANCTO03-675</name>
</gene>
<proteinExistence type="predicted"/>
<reference evidence="2" key="1">
    <citation type="submission" date="2018-06" db="EMBL/GenBank/DDBJ databases">
        <authorList>
            <person name="Zhirakovskaya E."/>
        </authorList>
    </citation>
    <scope>NUCLEOTIDE SEQUENCE</scope>
</reference>
<evidence type="ECO:0000256" key="1">
    <source>
        <dbReference type="SAM" id="MobiDB-lite"/>
    </source>
</evidence>
<sequence length="80" mass="8479">MKHGLLHLLGCIVPLLLVFLLPLFGVGSGITLLVFVVLMFGCHLLMMGRHGHAHGGSQGEEISGGHIHQHAADAGEARHD</sequence>
<protein>
    <recommendedName>
        <fullName evidence="3">DUF2933 domain-containing protein</fullName>
    </recommendedName>
</protein>
<organism evidence="2">
    <name type="scientific">hydrothermal vent metagenome</name>
    <dbReference type="NCBI Taxonomy" id="652676"/>
    <lineage>
        <taxon>unclassified sequences</taxon>
        <taxon>metagenomes</taxon>
        <taxon>ecological metagenomes</taxon>
    </lineage>
</organism>
<evidence type="ECO:0008006" key="3">
    <source>
        <dbReference type="Google" id="ProtNLM"/>
    </source>
</evidence>